<name>A0A9C7PT73_9RHOD</name>
<gene>
    <name evidence="2" type="ORF">GpartN1_g1757.t1</name>
</gene>
<dbReference type="OrthoDB" id="10394568at2759"/>
<evidence type="ECO:0000313" key="3">
    <source>
        <dbReference type="Proteomes" id="UP001061958"/>
    </source>
</evidence>
<evidence type="ECO:0000256" key="1">
    <source>
        <dbReference type="SAM" id="Coils"/>
    </source>
</evidence>
<feature type="coiled-coil region" evidence="1">
    <location>
        <begin position="30"/>
        <end position="61"/>
    </location>
</feature>
<reference evidence="2" key="1">
    <citation type="journal article" date="2022" name="Proc. Natl. Acad. Sci. U.S.A.">
        <title>Life cycle and functional genomics of the unicellular red alga Galdieria for elucidating algal and plant evolution and industrial use.</title>
        <authorList>
            <person name="Hirooka S."/>
            <person name="Itabashi T."/>
            <person name="Ichinose T.M."/>
            <person name="Onuma R."/>
            <person name="Fujiwara T."/>
            <person name="Yamashita S."/>
            <person name="Jong L.W."/>
            <person name="Tomita R."/>
            <person name="Iwane A.H."/>
            <person name="Miyagishima S.Y."/>
        </authorList>
    </citation>
    <scope>NUCLEOTIDE SEQUENCE</scope>
    <source>
        <strain evidence="2">NBRC 102759</strain>
    </source>
</reference>
<dbReference type="Proteomes" id="UP001061958">
    <property type="component" value="Unassembled WGS sequence"/>
</dbReference>
<sequence length="85" mass="9865">MIASNEMISKGTQVELIRRRNSDSLLPSKAESLKEGFKEVEEEHKQALKRLEKRYRNAFRQLHLKHRVCKVLKTKSSGGATKEEQ</sequence>
<dbReference type="EMBL" id="BQMJ01000012">
    <property type="protein sequence ID" value="GJQ09966.1"/>
    <property type="molecule type" value="Genomic_DNA"/>
</dbReference>
<organism evidence="2 3">
    <name type="scientific">Galdieria partita</name>
    <dbReference type="NCBI Taxonomy" id="83374"/>
    <lineage>
        <taxon>Eukaryota</taxon>
        <taxon>Rhodophyta</taxon>
        <taxon>Bangiophyceae</taxon>
        <taxon>Galdieriales</taxon>
        <taxon>Galdieriaceae</taxon>
        <taxon>Galdieria</taxon>
    </lineage>
</organism>
<comment type="caution">
    <text evidence="2">The sequence shown here is derived from an EMBL/GenBank/DDBJ whole genome shotgun (WGS) entry which is preliminary data.</text>
</comment>
<evidence type="ECO:0000313" key="2">
    <source>
        <dbReference type="EMBL" id="GJQ09966.1"/>
    </source>
</evidence>
<accession>A0A9C7PT73</accession>
<dbReference type="AlphaFoldDB" id="A0A9C7PT73"/>
<proteinExistence type="predicted"/>
<keyword evidence="3" id="KW-1185">Reference proteome</keyword>
<protein>
    <submittedName>
        <fullName evidence="2">Uncharacterized protein</fullName>
    </submittedName>
</protein>
<reference evidence="2" key="2">
    <citation type="submission" date="2022-01" db="EMBL/GenBank/DDBJ databases">
        <authorList>
            <person name="Hirooka S."/>
            <person name="Miyagishima S.Y."/>
        </authorList>
    </citation>
    <scope>NUCLEOTIDE SEQUENCE</scope>
    <source>
        <strain evidence="2">NBRC 102759</strain>
    </source>
</reference>
<keyword evidence="1" id="KW-0175">Coiled coil</keyword>